<dbReference type="EMBL" id="ADBF01000230">
    <property type="protein sequence ID" value="EFE48943.1"/>
    <property type="molecule type" value="Genomic_DNA"/>
</dbReference>
<evidence type="ECO:0000313" key="2">
    <source>
        <dbReference type="Proteomes" id="UP000005536"/>
    </source>
</evidence>
<gene>
    <name evidence="1" type="ORF">NEIELOOT_02297</name>
</gene>
<protein>
    <submittedName>
        <fullName evidence="1">Uncharacterized protein</fullName>
    </submittedName>
</protein>
<dbReference type="Proteomes" id="UP000005536">
    <property type="component" value="Unassembled WGS sequence"/>
</dbReference>
<accession>D4DT95</accession>
<organism evidence="1 2">
    <name type="scientific">Neisseria elongata subsp. glycolytica ATCC 29315</name>
    <dbReference type="NCBI Taxonomy" id="546263"/>
    <lineage>
        <taxon>Bacteria</taxon>
        <taxon>Pseudomonadati</taxon>
        <taxon>Pseudomonadota</taxon>
        <taxon>Betaproteobacteria</taxon>
        <taxon>Neisseriales</taxon>
        <taxon>Neisseriaceae</taxon>
        <taxon>Neisseria</taxon>
    </lineage>
</organism>
<dbReference type="AlphaFoldDB" id="D4DT95"/>
<proteinExistence type="predicted"/>
<comment type="caution">
    <text evidence="1">The sequence shown here is derived from an EMBL/GenBank/DDBJ whole genome shotgun (WGS) entry which is preliminary data.</text>
</comment>
<reference evidence="1 2" key="1">
    <citation type="submission" date="2010-02" db="EMBL/GenBank/DDBJ databases">
        <authorList>
            <person name="Weinstock G."/>
            <person name="Sodergren E."/>
            <person name="Clifton S."/>
            <person name="Fulton L."/>
            <person name="Fulton B."/>
            <person name="Courtney L."/>
            <person name="Fronick C."/>
            <person name="Harrison M."/>
            <person name="Strong C."/>
            <person name="Farmer C."/>
            <person name="Delahaunty K."/>
            <person name="Markovic C."/>
            <person name="Hall O."/>
            <person name="Minx P."/>
            <person name="Tomlinson C."/>
            <person name="Mitreva M."/>
            <person name="Nelson J."/>
            <person name="Hou S."/>
            <person name="Wollam A."/>
            <person name="Pepin K.H."/>
            <person name="Johnson M."/>
            <person name="Bhonagiri V."/>
            <person name="Zhang X."/>
            <person name="Suruliraj S."/>
            <person name="Warren W."/>
            <person name="Chinwalla A."/>
            <person name="Mardis E.R."/>
            <person name="Wilson R.K."/>
        </authorList>
    </citation>
    <scope>NUCLEOTIDE SEQUENCE [LARGE SCALE GENOMIC DNA]</scope>
    <source>
        <strain evidence="1 2">ATCC 29315</strain>
    </source>
</reference>
<sequence length="69" mass="7892">MFKQNRQSLQLKAKSKTCFPSASAKLRVTGKTDYTAALKFSETITMMSGKLMDYSFLLDTFKEVKICRK</sequence>
<name>D4DT95_NEIEG</name>
<evidence type="ECO:0000313" key="1">
    <source>
        <dbReference type="EMBL" id="EFE48943.1"/>
    </source>
</evidence>